<dbReference type="CDD" id="cd02968">
    <property type="entry name" value="SCO"/>
    <property type="match status" value="1"/>
</dbReference>
<comment type="caution">
    <text evidence="6">The sequence shown here is derived from an EMBL/GenBank/DDBJ whole genome shotgun (WGS) entry which is preliminary data.</text>
</comment>
<gene>
    <name evidence="6" type="ORF">EV188_10240</name>
</gene>
<evidence type="ECO:0000256" key="2">
    <source>
        <dbReference type="ARBA" id="ARBA00023008"/>
    </source>
</evidence>
<dbReference type="InterPro" id="IPR036249">
    <property type="entry name" value="Thioredoxin-like_sf"/>
</dbReference>
<sequence length="159" mass="17109">MSAPPIRATYALVDHHGSAVTEATYRGSWQLVQFGFTHCRVVCPRALAKLDEALDLLGDGSPVVALYVTVDPERDTPEVMRAFLAADHPRFTGLTGSAAQTRDAAAAFRVFARRGADPDEIRHTAITYLLDPDGRPAHHWPDTADAATIAADLAGYVLA</sequence>
<dbReference type="Gene3D" id="3.40.30.10">
    <property type="entry name" value="Glutaredoxin"/>
    <property type="match status" value="1"/>
</dbReference>
<dbReference type="PROSITE" id="PS51352">
    <property type="entry name" value="THIOREDOXIN_2"/>
    <property type="match status" value="1"/>
</dbReference>
<name>A0A4R6VHY6_9PSEU</name>
<organism evidence="6 7">
    <name type="scientific">Actinomycetospora succinea</name>
    <dbReference type="NCBI Taxonomy" id="663603"/>
    <lineage>
        <taxon>Bacteria</taxon>
        <taxon>Bacillati</taxon>
        <taxon>Actinomycetota</taxon>
        <taxon>Actinomycetes</taxon>
        <taxon>Pseudonocardiales</taxon>
        <taxon>Pseudonocardiaceae</taxon>
        <taxon>Actinomycetospora</taxon>
    </lineage>
</organism>
<dbReference type="OrthoDB" id="9790194at2"/>
<dbReference type="Pfam" id="PF02630">
    <property type="entry name" value="SCO1-SenC"/>
    <property type="match status" value="1"/>
</dbReference>
<feature type="disulfide bond" description="Redox-active" evidence="4">
    <location>
        <begin position="39"/>
        <end position="43"/>
    </location>
</feature>
<proteinExistence type="inferred from homology"/>
<keyword evidence="4" id="KW-1015">Disulfide bond</keyword>
<feature type="binding site" evidence="3">
    <location>
        <position position="43"/>
    </location>
    <ligand>
        <name>Cu cation</name>
        <dbReference type="ChEBI" id="CHEBI:23378"/>
    </ligand>
</feature>
<dbReference type="PANTHER" id="PTHR12151:SF25">
    <property type="entry name" value="LINALOOL DEHYDRATASE_ISOMERASE DOMAIN-CONTAINING PROTEIN"/>
    <property type="match status" value="1"/>
</dbReference>
<dbReference type="InterPro" id="IPR003782">
    <property type="entry name" value="SCO1/SenC"/>
</dbReference>
<protein>
    <submittedName>
        <fullName evidence="6">Protein SCO1/2</fullName>
    </submittedName>
</protein>
<dbReference type="PANTHER" id="PTHR12151">
    <property type="entry name" value="ELECTRON TRANSPORT PROTIN SCO1/SENC FAMILY MEMBER"/>
    <property type="match status" value="1"/>
</dbReference>
<keyword evidence="7" id="KW-1185">Reference proteome</keyword>
<feature type="domain" description="Thioredoxin" evidence="5">
    <location>
        <begin position="1"/>
        <end position="159"/>
    </location>
</feature>
<evidence type="ECO:0000256" key="3">
    <source>
        <dbReference type="PIRSR" id="PIRSR603782-1"/>
    </source>
</evidence>
<comment type="similarity">
    <text evidence="1">Belongs to the SCO1/2 family.</text>
</comment>
<dbReference type="AlphaFoldDB" id="A0A4R6VHY6"/>
<evidence type="ECO:0000256" key="1">
    <source>
        <dbReference type="ARBA" id="ARBA00010996"/>
    </source>
</evidence>
<accession>A0A4R6VHY6</accession>
<keyword evidence="2 3" id="KW-0186">Copper</keyword>
<dbReference type="InterPro" id="IPR013766">
    <property type="entry name" value="Thioredoxin_domain"/>
</dbReference>
<dbReference type="RefSeq" id="WP_133825473.1">
    <property type="nucleotide sequence ID" value="NZ_BAABHR010000029.1"/>
</dbReference>
<evidence type="ECO:0000313" key="7">
    <source>
        <dbReference type="Proteomes" id="UP000295705"/>
    </source>
</evidence>
<dbReference type="Proteomes" id="UP000295705">
    <property type="component" value="Unassembled WGS sequence"/>
</dbReference>
<evidence type="ECO:0000256" key="4">
    <source>
        <dbReference type="PIRSR" id="PIRSR603782-2"/>
    </source>
</evidence>
<evidence type="ECO:0000259" key="5">
    <source>
        <dbReference type="PROSITE" id="PS51352"/>
    </source>
</evidence>
<dbReference type="GO" id="GO:0046872">
    <property type="term" value="F:metal ion binding"/>
    <property type="evidence" value="ECO:0007669"/>
    <property type="project" value="UniProtKB-KW"/>
</dbReference>
<keyword evidence="3" id="KW-0479">Metal-binding</keyword>
<feature type="binding site" evidence="3">
    <location>
        <position position="123"/>
    </location>
    <ligand>
        <name>Cu cation</name>
        <dbReference type="ChEBI" id="CHEBI:23378"/>
    </ligand>
</feature>
<dbReference type="EMBL" id="SNYO01000002">
    <property type="protein sequence ID" value="TDQ62386.1"/>
    <property type="molecule type" value="Genomic_DNA"/>
</dbReference>
<reference evidence="6 7" key="1">
    <citation type="submission" date="2019-03" db="EMBL/GenBank/DDBJ databases">
        <title>Genomic Encyclopedia of Type Strains, Phase IV (KMG-IV): sequencing the most valuable type-strain genomes for metagenomic binning, comparative biology and taxonomic classification.</title>
        <authorList>
            <person name="Goeker M."/>
        </authorList>
    </citation>
    <scope>NUCLEOTIDE SEQUENCE [LARGE SCALE GENOMIC DNA]</scope>
    <source>
        <strain evidence="6 7">DSM 45775</strain>
    </source>
</reference>
<dbReference type="SUPFAM" id="SSF52833">
    <property type="entry name" value="Thioredoxin-like"/>
    <property type="match status" value="1"/>
</dbReference>
<evidence type="ECO:0000313" key="6">
    <source>
        <dbReference type="EMBL" id="TDQ62386.1"/>
    </source>
</evidence>
<feature type="binding site" evidence="3">
    <location>
        <position position="39"/>
    </location>
    <ligand>
        <name>Cu cation</name>
        <dbReference type="ChEBI" id="CHEBI:23378"/>
    </ligand>
</feature>